<dbReference type="PANTHER" id="PTHR11439:SF453">
    <property type="entry name" value="RNA-DIRECTED DNA POLYMERASE"/>
    <property type="match status" value="1"/>
</dbReference>
<evidence type="ECO:0000313" key="1">
    <source>
        <dbReference type="EMBL" id="WMV09073.1"/>
    </source>
</evidence>
<dbReference type="EMBL" id="CP133612">
    <property type="protein sequence ID" value="WMV09073.1"/>
    <property type="molecule type" value="Genomic_DNA"/>
</dbReference>
<dbReference type="Proteomes" id="UP001234989">
    <property type="component" value="Chromosome 1"/>
</dbReference>
<dbReference type="PANTHER" id="PTHR11439">
    <property type="entry name" value="GAG-POL-RELATED RETROTRANSPOSON"/>
    <property type="match status" value="1"/>
</dbReference>
<dbReference type="CDD" id="cd09272">
    <property type="entry name" value="RNase_HI_RT_Ty1"/>
    <property type="match status" value="1"/>
</dbReference>
<proteinExistence type="predicted"/>
<reference evidence="1" key="1">
    <citation type="submission" date="2023-08" db="EMBL/GenBank/DDBJ databases">
        <title>A de novo genome assembly of Solanum verrucosum Schlechtendal, a Mexican diploid species geographically isolated from the other diploid A-genome species in potato relatives.</title>
        <authorList>
            <person name="Hosaka K."/>
        </authorList>
    </citation>
    <scope>NUCLEOTIDE SEQUENCE</scope>
    <source>
        <tissue evidence="1">Young leaves</tissue>
    </source>
</reference>
<sequence>MQNPTVNQWAAMKRILRYLKHTPQLHIHIPRSSHCLLQAFTDSDWAGSLDDRKSTGGYAIFMGAALVSWSSKKQRIVARSSTDQSEYKALIDAAAELTWIQSLLFELGVTIPKAPLLWCDNIGASYLSINPVFHAHTKQVEIDFNFVRDKVARKDLTVQFLSSKDQLVDILTKPLTSSRFELLRSKLNLSSPPLACTGSIETRQLVSNSNKSSADLGNRIHLVSFYNSISTLEYCNYKYMIVVYFKLR</sequence>
<organism evidence="1 2">
    <name type="scientific">Solanum verrucosum</name>
    <dbReference type="NCBI Taxonomy" id="315347"/>
    <lineage>
        <taxon>Eukaryota</taxon>
        <taxon>Viridiplantae</taxon>
        <taxon>Streptophyta</taxon>
        <taxon>Embryophyta</taxon>
        <taxon>Tracheophyta</taxon>
        <taxon>Spermatophyta</taxon>
        <taxon>Magnoliopsida</taxon>
        <taxon>eudicotyledons</taxon>
        <taxon>Gunneridae</taxon>
        <taxon>Pentapetalae</taxon>
        <taxon>asterids</taxon>
        <taxon>lamiids</taxon>
        <taxon>Solanales</taxon>
        <taxon>Solanaceae</taxon>
        <taxon>Solanoideae</taxon>
        <taxon>Solaneae</taxon>
        <taxon>Solanum</taxon>
    </lineage>
</organism>
<dbReference type="AlphaFoldDB" id="A0AAF0PQ05"/>
<accession>A0AAF0PQ05</accession>
<name>A0AAF0PQ05_SOLVR</name>
<protein>
    <submittedName>
        <fullName evidence="1">Uncharacterized protein</fullName>
    </submittedName>
</protein>
<keyword evidence="2" id="KW-1185">Reference proteome</keyword>
<gene>
    <name evidence="1" type="ORF">MTR67_002458</name>
</gene>
<evidence type="ECO:0000313" key="2">
    <source>
        <dbReference type="Proteomes" id="UP001234989"/>
    </source>
</evidence>